<sequence>MPGPGEQIAIVKPALWNRFRDLRLAALAGSPEMLGSAPSRERDVDESEWRCEPWMTTPLSSRRPPAGGTSS</sequence>
<keyword evidence="2" id="KW-1185">Reference proteome</keyword>
<accession>A0ABP8EGV8</accession>
<comment type="caution">
    <text evidence="1">The sequence shown here is derived from an EMBL/GenBank/DDBJ whole genome shotgun (WGS) entry which is preliminary data.</text>
</comment>
<evidence type="ECO:0000313" key="1">
    <source>
        <dbReference type="EMBL" id="GAA4283191.1"/>
    </source>
</evidence>
<organism evidence="1 2">
    <name type="scientific">Brevibacterium daeguense</name>
    <dbReference type="NCBI Taxonomy" id="909936"/>
    <lineage>
        <taxon>Bacteria</taxon>
        <taxon>Bacillati</taxon>
        <taxon>Actinomycetota</taxon>
        <taxon>Actinomycetes</taxon>
        <taxon>Micrococcales</taxon>
        <taxon>Brevibacteriaceae</taxon>
        <taxon>Brevibacterium</taxon>
    </lineage>
</organism>
<dbReference type="Proteomes" id="UP001501586">
    <property type="component" value="Unassembled WGS sequence"/>
</dbReference>
<protein>
    <submittedName>
        <fullName evidence="1">Uncharacterized protein</fullName>
    </submittedName>
</protein>
<reference evidence="2" key="1">
    <citation type="journal article" date="2019" name="Int. J. Syst. Evol. Microbiol.">
        <title>The Global Catalogue of Microorganisms (GCM) 10K type strain sequencing project: providing services to taxonomists for standard genome sequencing and annotation.</title>
        <authorList>
            <consortium name="The Broad Institute Genomics Platform"/>
            <consortium name="The Broad Institute Genome Sequencing Center for Infectious Disease"/>
            <person name="Wu L."/>
            <person name="Ma J."/>
        </authorList>
    </citation>
    <scope>NUCLEOTIDE SEQUENCE [LARGE SCALE GENOMIC DNA]</scope>
    <source>
        <strain evidence="2">JCM 17458</strain>
    </source>
</reference>
<evidence type="ECO:0000313" key="2">
    <source>
        <dbReference type="Proteomes" id="UP001501586"/>
    </source>
</evidence>
<proteinExistence type="predicted"/>
<gene>
    <name evidence="1" type="ORF">GCM10022261_07220</name>
</gene>
<name>A0ABP8EGV8_9MICO</name>
<dbReference type="EMBL" id="BAABAZ010000004">
    <property type="protein sequence ID" value="GAA4283191.1"/>
    <property type="molecule type" value="Genomic_DNA"/>
</dbReference>